<feature type="transmembrane region" description="Helical" evidence="6">
    <location>
        <begin position="148"/>
        <end position="169"/>
    </location>
</feature>
<evidence type="ECO:0000313" key="8">
    <source>
        <dbReference type="Proteomes" id="UP000030595"/>
    </source>
</evidence>
<dbReference type="Pfam" id="PF01027">
    <property type="entry name" value="Bax1-I"/>
    <property type="match status" value="1"/>
</dbReference>
<sequence>MGHYARNHNLKLILQHFAVMWVLTVVGVVFGMWLPSTIVIPLSFICIMLLFVAFFMRGVRLSNFILYLIPPLMGVMLFWITQFFIEWIGADLVLTVFICTIIIFIGLAGIGLKLERDISDWGSVLFAALFVLIVFSIVFIFFPVSNTFLLVLAGLFVLVFAVYTVFDFNMIRHNHVKEADVVWMALNLYLNFINLFTNLLEVVARYRE</sequence>
<dbReference type="AlphaFoldDB" id="A0A0A3JW55"/>
<evidence type="ECO:0000256" key="5">
    <source>
        <dbReference type="ARBA" id="ARBA00023136"/>
    </source>
</evidence>
<dbReference type="InterPro" id="IPR006214">
    <property type="entry name" value="Bax_inhibitor_1-related"/>
</dbReference>
<evidence type="ECO:0000256" key="1">
    <source>
        <dbReference type="ARBA" id="ARBA00004141"/>
    </source>
</evidence>
<organism evidence="7 8">
    <name type="scientific">Ureibacillus massiliensis 4400831 = CIP 108448 = CCUG 49529</name>
    <dbReference type="NCBI Taxonomy" id="1211035"/>
    <lineage>
        <taxon>Bacteria</taxon>
        <taxon>Bacillati</taxon>
        <taxon>Bacillota</taxon>
        <taxon>Bacilli</taxon>
        <taxon>Bacillales</taxon>
        <taxon>Caryophanaceae</taxon>
        <taxon>Ureibacillus</taxon>
    </lineage>
</organism>
<feature type="transmembrane region" description="Helical" evidence="6">
    <location>
        <begin position="38"/>
        <end position="57"/>
    </location>
</feature>
<dbReference type="PANTHER" id="PTHR23291">
    <property type="entry name" value="BAX INHIBITOR-RELATED"/>
    <property type="match status" value="1"/>
</dbReference>
<comment type="subcellular location">
    <subcellularLocation>
        <location evidence="1">Membrane</location>
        <topology evidence="1">Multi-pass membrane protein</topology>
    </subcellularLocation>
</comment>
<dbReference type="RefSeq" id="WP_036174510.1">
    <property type="nucleotide sequence ID" value="NZ_AVCZ01000009.1"/>
</dbReference>
<feature type="transmembrane region" description="Helical" evidence="6">
    <location>
        <begin position="12"/>
        <end position="32"/>
    </location>
</feature>
<keyword evidence="4 6" id="KW-1133">Transmembrane helix</keyword>
<comment type="similarity">
    <text evidence="2 6">Belongs to the BI1 family.</text>
</comment>
<evidence type="ECO:0000256" key="2">
    <source>
        <dbReference type="ARBA" id="ARBA00010350"/>
    </source>
</evidence>
<gene>
    <name evidence="7" type="ORF">CD30_07300</name>
</gene>
<reference evidence="7 8" key="1">
    <citation type="submission" date="2014-02" db="EMBL/GenBank/DDBJ databases">
        <title>Draft genome sequence of Lysinibacillus massiliensis CCUG 49529.</title>
        <authorList>
            <person name="Zhang F."/>
            <person name="Wang G."/>
            <person name="Zhang L."/>
        </authorList>
    </citation>
    <scope>NUCLEOTIDE SEQUENCE [LARGE SCALE GENOMIC DNA]</scope>
    <source>
        <strain evidence="7 8">CCUG 49529</strain>
    </source>
</reference>
<dbReference type="Proteomes" id="UP000030595">
    <property type="component" value="Unassembled WGS sequence"/>
</dbReference>
<dbReference type="EMBL" id="JPVQ01000009">
    <property type="protein sequence ID" value="KGR91237.1"/>
    <property type="molecule type" value="Genomic_DNA"/>
</dbReference>
<accession>A0A0A3JW55</accession>
<evidence type="ECO:0000256" key="6">
    <source>
        <dbReference type="RuleBase" id="RU004379"/>
    </source>
</evidence>
<name>A0A0A3JW55_9BACL</name>
<dbReference type="OrthoDB" id="9793828at2"/>
<evidence type="ECO:0000256" key="4">
    <source>
        <dbReference type="ARBA" id="ARBA00022989"/>
    </source>
</evidence>
<dbReference type="PANTHER" id="PTHR23291:SF50">
    <property type="entry name" value="PROTEIN LIFEGUARD 4"/>
    <property type="match status" value="1"/>
</dbReference>
<protein>
    <submittedName>
        <fullName evidence="7">Uncharacterized protein</fullName>
    </submittedName>
</protein>
<keyword evidence="8" id="KW-1185">Reference proteome</keyword>
<evidence type="ECO:0000313" key="7">
    <source>
        <dbReference type="EMBL" id="KGR91237.1"/>
    </source>
</evidence>
<keyword evidence="5 6" id="KW-0472">Membrane</keyword>
<feature type="transmembrane region" description="Helical" evidence="6">
    <location>
        <begin position="181"/>
        <end position="200"/>
    </location>
</feature>
<feature type="transmembrane region" description="Helical" evidence="6">
    <location>
        <begin position="91"/>
        <end position="112"/>
    </location>
</feature>
<comment type="caution">
    <text evidence="7">The sequence shown here is derived from an EMBL/GenBank/DDBJ whole genome shotgun (WGS) entry which is preliminary data.</text>
</comment>
<proteinExistence type="inferred from homology"/>
<evidence type="ECO:0000256" key="3">
    <source>
        <dbReference type="ARBA" id="ARBA00022692"/>
    </source>
</evidence>
<feature type="transmembrane region" description="Helical" evidence="6">
    <location>
        <begin position="64"/>
        <end position="85"/>
    </location>
</feature>
<keyword evidence="3 6" id="KW-0812">Transmembrane</keyword>
<dbReference type="GO" id="GO:0016020">
    <property type="term" value="C:membrane"/>
    <property type="evidence" value="ECO:0007669"/>
    <property type="project" value="UniProtKB-SubCell"/>
</dbReference>
<dbReference type="eggNOG" id="COG0670">
    <property type="taxonomic scope" value="Bacteria"/>
</dbReference>
<feature type="transmembrane region" description="Helical" evidence="6">
    <location>
        <begin position="124"/>
        <end position="142"/>
    </location>
</feature>